<name>A0AAD9UHF9_RIDPI</name>
<dbReference type="EMBL" id="JAODUO010000108">
    <property type="protein sequence ID" value="KAK2189357.1"/>
    <property type="molecule type" value="Genomic_DNA"/>
</dbReference>
<dbReference type="Proteomes" id="UP001209878">
    <property type="component" value="Unassembled WGS sequence"/>
</dbReference>
<proteinExistence type="predicted"/>
<accession>A0AAD9UHF9</accession>
<feature type="domain" description="Reverse transcriptase" evidence="1">
    <location>
        <begin position="1"/>
        <end position="207"/>
    </location>
</feature>
<sequence>MIFRLRQLQEKCIEQDRPLYMLFVDFSKAFDTVGRTRLWQLLRKNGCPKKFTTMIEALHTGMMANVSVGGEVSESFSVKNGVKQGCVLAPMLFSIFLSAMLDEAFRDMGDGIYIQSRQSADLFNVAHFRAKTKTTPGSWILMRELLFADDSALVAHSAEEMQKIVDAFSDASKKFGLKINIKKTEVLYQPNSTRTREVDSMVDGNKLNSVLEFTYHQVMDALKMKYRGGWPRLMHLSAEYARDSGTTTMYPCGLKARYTVQSCCPPSYSEPRPGQCTDDR</sequence>
<dbReference type="InterPro" id="IPR000477">
    <property type="entry name" value="RT_dom"/>
</dbReference>
<evidence type="ECO:0000259" key="1">
    <source>
        <dbReference type="PROSITE" id="PS50878"/>
    </source>
</evidence>
<comment type="caution">
    <text evidence="2">The sequence shown here is derived from an EMBL/GenBank/DDBJ whole genome shotgun (WGS) entry which is preliminary data.</text>
</comment>
<dbReference type="PANTHER" id="PTHR47027">
    <property type="entry name" value="REVERSE TRANSCRIPTASE DOMAIN-CONTAINING PROTEIN"/>
    <property type="match status" value="1"/>
</dbReference>
<gene>
    <name evidence="2" type="ORF">NP493_108g01016</name>
</gene>
<evidence type="ECO:0000313" key="2">
    <source>
        <dbReference type="EMBL" id="KAK2189357.1"/>
    </source>
</evidence>
<protein>
    <recommendedName>
        <fullName evidence="1">Reverse transcriptase domain-containing protein</fullName>
    </recommendedName>
</protein>
<reference evidence="2" key="1">
    <citation type="journal article" date="2023" name="Mol. Biol. Evol.">
        <title>Third-Generation Sequencing Reveals the Adaptive Role of the Epigenome in Three Deep-Sea Polychaetes.</title>
        <authorList>
            <person name="Perez M."/>
            <person name="Aroh O."/>
            <person name="Sun Y."/>
            <person name="Lan Y."/>
            <person name="Juniper S.K."/>
            <person name="Young C.R."/>
            <person name="Angers B."/>
            <person name="Qian P.Y."/>
        </authorList>
    </citation>
    <scope>NUCLEOTIDE SEQUENCE</scope>
    <source>
        <strain evidence="2">R07B-5</strain>
    </source>
</reference>
<keyword evidence="3" id="KW-1185">Reference proteome</keyword>
<organism evidence="2 3">
    <name type="scientific">Ridgeia piscesae</name>
    <name type="common">Tubeworm</name>
    <dbReference type="NCBI Taxonomy" id="27915"/>
    <lineage>
        <taxon>Eukaryota</taxon>
        <taxon>Metazoa</taxon>
        <taxon>Spiralia</taxon>
        <taxon>Lophotrochozoa</taxon>
        <taxon>Annelida</taxon>
        <taxon>Polychaeta</taxon>
        <taxon>Sedentaria</taxon>
        <taxon>Canalipalpata</taxon>
        <taxon>Sabellida</taxon>
        <taxon>Siboglinidae</taxon>
        <taxon>Ridgeia</taxon>
    </lineage>
</organism>
<evidence type="ECO:0000313" key="3">
    <source>
        <dbReference type="Proteomes" id="UP001209878"/>
    </source>
</evidence>
<dbReference type="PROSITE" id="PS50878">
    <property type="entry name" value="RT_POL"/>
    <property type="match status" value="1"/>
</dbReference>
<dbReference type="InterPro" id="IPR043502">
    <property type="entry name" value="DNA/RNA_pol_sf"/>
</dbReference>
<dbReference type="SUPFAM" id="SSF56672">
    <property type="entry name" value="DNA/RNA polymerases"/>
    <property type="match status" value="1"/>
</dbReference>
<dbReference type="Pfam" id="PF00078">
    <property type="entry name" value="RVT_1"/>
    <property type="match status" value="1"/>
</dbReference>
<dbReference type="CDD" id="cd01650">
    <property type="entry name" value="RT_nLTR_like"/>
    <property type="match status" value="1"/>
</dbReference>
<dbReference type="PANTHER" id="PTHR47027:SF20">
    <property type="entry name" value="REVERSE TRANSCRIPTASE-LIKE PROTEIN WITH RNA-DIRECTED DNA POLYMERASE DOMAIN"/>
    <property type="match status" value="1"/>
</dbReference>
<dbReference type="AlphaFoldDB" id="A0AAD9UHF9"/>